<evidence type="ECO:0000313" key="3">
    <source>
        <dbReference type="EMBL" id="MFD2205528.1"/>
    </source>
</evidence>
<keyword evidence="2" id="KW-0472">Membrane</keyword>
<dbReference type="EMBL" id="JBHUII010000004">
    <property type="protein sequence ID" value="MFD2205528.1"/>
    <property type="molecule type" value="Genomic_DNA"/>
</dbReference>
<keyword evidence="2" id="KW-0812">Transmembrane</keyword>
<evidence type="ECO:0000313" key="4">
    <source>
        <dbReference type="Proteomes" id="UP001597294"/>
    </source>
</evidence>
<keyword evidence="4" id="KW-1185">Reference proteome</keyword>
<reference evidence="4" key="1">
    <citation type="journal article" date="2019" name="Int. J. Syst. Evol. Microbiol.">
        <title>The Global Catalogue of Microorganisms (GCM) 10K type strain sequencing project: providing services to taxonomists for standard genome sequencing and annotation.</title>
        <authorList>
            <consortium name="The Broad Institute Genomics Platform"/>
            <consortium name="The Broad Institute Genome Sequencing Center for Infectious Disease"/>
            <person name="Wu L."/>
            <person name="Ma J."/>
        </authorList>
    </citation>
    <scope>NUCLEOTIDE SEQUENCE [LARGE SCALE GENOMIC DNA]</scope>
    <source>
        <strain evidence="4">CGMCC 4.7192</strain>
    </source>
</reference>
<accession>A0ABW5BHD8</accession>
<proteinExistence type="predicted"/>
<name>A0ABW5BHD8_9PROT</name>
<evidence type="ECO:0000256" key="2">
    <source>
        <dbReference type="SAM" id="Phobius"/>
    </source>
</evidence>
<dbReference type="Proteomes" id="UP001597294">
    <property type="component" value="Unassembled WGS sequence"/>
</dbReference>
<keyword evidence="2" id="KW-1133">Transmembrane helix</keyword>
<feature type="region of interest" description="Disordered" evidence="1">
    <location>
        <begin position="232"/>
        <end position="251"/>
    </location>
</feature>
<protein>
    <recommendedName>
        <fullName evidence="5">Chemotaxis methyl-accepting receptor HlyB-like 4HB MCP domain-containing protein</fullName>
    </recommendedName>
</protein>
<dbReference type="RefSeq" id="WP_380250226.1">
    <property type="nucleotide sequence ID" value="NZ_JBHUII010000004.1"/>
</dbReference>
<feature type="transmembrane region" description="Helical" evidence="2">
    <location>
        <begin position="196"/>
        <end position="219"/>
    </location>
</feature>
<evidence type="ECO:0000256" key="1">
    <source>
        <dbReference type="SAM" id="MobiDB-lite"/>
    </source>
</evidence>
<evidence type="ECO:0008006" key="5">
    <source>
        <dbReference type="Google" id="ProtNLM"/>
    </source>
</evidence>
<organism evidence="3 4">
    <name type="scientific">Kiloniella antarctica</name>
    <dbReference type="NCBI Taxonomy" id="1550907"/>
    <lineage>
        <taxon>Bacteria</taxon>
        <taxon>Pseudomonadati</taxon>
        <taxon>Pseudomonadota</taxon>
        <taxon>Alphaproteobacteria</taxon>
        <taxon>Rhodospirillales</taxon>
        <taxon>Kiloniellaceae</taxon>
        <taxon>Kiloniella</taxon>
    </lineage>
</organism>
<gene>
    <name evidence="3" type="ORF">ACFSKO_07905</name>
</gene>
<comment type="caution">
    <text evidence="3">The sequence shown here is derived from an EMBL/GenBank/DDBJ whole genome shotgun (WGS) entry which is preliminary data.</text>
</comment>
<sequence length="251" mass="29752">MNLLRRYNKTFVVAVAFSIFLEVFGYMVMQNELIYLDDKIKNVNEQYRNLSRLTKTLLWGDVGKPVQKDAWIKAWKSYDESLLELGTQRYQLLLTDDIKDHRDTIFLFWASSQKSFKQAVEKINQVFPEDTKIPTSTGIFPLLDDAKKQGDRSSIILLSELISSLISFNVFAKEVMQIDLLKLDKEINELIERINYYYWLQLSIVLFAFFISSIILLFYRNDPLKSRRKRLRKAKKSTKIKRKPPRNFNRQ</sequence>
<feature type="compositionally biased region" description="Basic residues" evidence="1">
    <location>
        <begin position="232"/>
        <end position="245"/>
    </location>
</feature>